<dbReference type="Gene3D" id="2.130.10.10">
    <property type="entry name" value="YVTN repeat-like/Quinoprotein amine dehydrogenase"/>
    <property type="match status" value="1"/>
</dbReference>
<dbReference type="InterPro" id="IPR015943">
    <property type="entry name" value="WD40/YVTN_repeat-like_dom_sf"/>
</dbReference>
<dbReference type="InterPro" id="IPR011045">
    <property type="entry name" value="N2O_reductase_N"/>
</dbReference>
<reference evidence="1" key="1">
    <citation type="submission" date="2020-10" db="EMBL/GenBank/DDBJ databases">
        <authorList>
            <person name="Delgado J.A."/>
            <person name="Gonzalez J.M."/>
        </authorList>
    </citation>
    <scope>NUCLEOTIDE SEQUENCE</scope>
    <source>
        <strain evidence="1">23.6</strain>
    </source>
</reference>
<dbReference type="InterPro" id="IPR011964">
    <property type="entry name" value="YVTN_b-propeller_repeat"/>
</dbReference>
<name>A0AB38QW85_PARTM</name>
<dbReference type="Proteomes" id="UP001058458">
    <property type="component" value="Chromosome"/>
</dbReference>
<sequence>MENDEHGVDASPDHKYFFVTNMFETTVCVIDKEHNKVMKTVEVGEIPSGINVMP</sequence>
<protein>
    <recommendedName>
        <fullName evidence="3">YncE family protein</fullName>
    </recommendedName>
</protein>
<organism evidence="1 2">
    <name type="scientific">Parageobacillus thermoglucosidasius</name>
    <name type="common">Geobacillus thermoglucosidasius</name>
    <dbReference type="NCBI Taxonomy" id="1426"/>
    <lineage>
        <taxon>Bacteria</taxon>
        <taxon>Bacillati</taxon>
        <taxon>Bacillota</taxon>
        <taxon>Bacilli</taxon>
        <taxon>Bacillales</taxon>
        <taxon>Anoxybacillaceae</taxon>
        <taxon>Parageobacillus</taxon>
    </lineage>
</organism>
<dbReference type="RefSeq" id="WP_256832571.1">
    <property type="nucleotide sequence ID" value="NZ_CP063414.1"/>
</dbReference>
<evidence type="ECO:0008006" key="3">
    <source>
        <dbReference type="Google" id="ProtNLM"/>
    </source>
</evidence>
<evidence type="ECO:0000313" key="1">
    <source>
        <dbReference type="EMBL" id="UOE74727.1"/>
    </source>
</evidence>
<accession>A0AB38QW85</accession>
<gene>
    <name evidence="1" type="ORF">IMI45_10030</name>
</gene>
<dbReference type="EMBL" id="CP063414">
    <property type="protein sequence ID" value="UOE74727.1"/>
    <property type="molecule type" value="Genomic_DNA"/>
</dbReference>
<proteinExistence type="predicted"/>
<dbReference type="SUPFAM" id="SSF50974">
    <property type="entry name" value="Nitrous oxide reductase, N-terminal domain"/>
    <property type="match status" value="1"/>
</dbReference>
<evidence type="ECO:0000313" key="2">
    <source>
        <dbReference type="Proteomes" id="UP001058458"/>
    </source>
</evidence>
<dbReference type="AlphaFoldDB" id="A0AB38QW85"/>
<dbReference type="NCBIfam" id="TIGR02276">
    <property type="entry name" value="beta_rpt_yvtn"/>
    <property type="match status" value="1"/>
</dbReference>